<dbReference type="EMBL" id="WVTA01000002">
    <property type="protein sequence ID" value="KAK3215699.1"/>
    <property type="molecule type" value="Genomic_DNA"/>
</dbReference>
<evidence type="ECO:0000313" key="1">
    <source>
        <dbReference type="EMBL" id="KAK3215699.1"/>
    </source>
</evidence>
<sequence length="555" mass="62413">MASLDSSRSLLISIHPNFDKSKTVESLTFHVTVSCPDLDTNESLCVLPASMPNGTTQSYPASSIHAFDDQGHLAIDERDDGRLRHYIVKRKTTGSVLLNFVAVPVVVNSKTPIGGRYELRRDQGGAQFMGMSVIPIPGDGDFNTRDKYDIKFSWDLSAAPVGTRGVSSYGEGNVTRRCLVTDIWRMVFVTGPVKSYPPCDVVSEEKEGFGFYWFGTLPSSMEALPPLCSKLFRKLADFFRDEVSKENPYCVFVRSVTPARGFGGTGGIRSFVLDYDSYIATIHQDEIFYLLAHEMVHNWPLMQSSSGNDMDLIAWYNEGIGIIRTVPILYTYSVDKNPGVADYYASVLPYRVGLVSRDEFLKRINAKLAEYYTNPLRLTSNRDVQDKAWTSPDLQTLSYTRGMVYLLQLDAAVRDASYNRQSVDEVVLLLLERLRNEERHGIPEWKELIMSVVGVKALLDFDAMNAGQLIHLPPDTFGPEYKLERIRQRELDFGFDASSFFKRTVVGIREGSEAAKAGVQEGDEIIWNTSKTRGEDEENRILAAKRAFRRKLAVV</sequence>
<dbReference type="AlphaFoldDB" id="A0AAN6M6W0"/>
<proteinExistence type="predicted"/>
<dbReference type="Gene3D" id="1.10.390.10">
    <property type="entry name" value="Neutral Protease Domain 2"/>
    <property type="match status" value="1"/>
</dbReference>
<keyword evidence="2" id="KW-1185">Reference proteome</keyword>
<gene>
    <name evidence="1" type="ORF">GRF29_8g856768</name>
</gene>
<organism evidence="1 2">
    <name type="scientific">Pseudopithomyces chartarum</name>
    <dbReference type="NCBI Taxonomy" id="1892770"/>
    <lineage>
        <taxon>Eukaryota</taxon>
        <taxon>Fungi</taxon>
        <taxon>Dikarya</taxon>
        <taxon>Ascomycota</taxon>
        <taxon>Pezizomycotina</taxon>
        <taxon>Dothideomycetes</taxon>
        <taxon>Pleosporomycetidae</taxon>
        <taxon>Pleosporales</taxon>
        <taxon>Massarineae</taxon>
        <taxon>Didymosphaeriaceae</taxon>
        <taxon>Pseudopithomyces</taxon>
    </lineage>
</organism>
<comment type="caution">
    <text evidence="1">The sequence shown here is derived from an EMBL/GenBank/DDBJ whole genome shotgun (WGS) entry which is preliminary data.</text>
</comment>
<accession>A0AAN6M6W0</accession>
<reference evidence="1 2" key="1">
    <citation type="submission" date="2021-02" db="EMBL/GenBank/DDBJ databases">
        <title>Genome assembly of Pseudopithomyces chartarum.</title>
        <authorList>
            <person name="Jauregui R."/>
            <person name="Singh J."/>
            <person name="Voisey C."/>
        </authorList>
    </citation>
    <scope>NUCLEOTIDE SEQUENCE [LARGE SCALE GENOMIC DNA]</scope>
    <source>
        <strain evidence="1 2">AGR01</strain>
    </source>
</reference>
<dbReference type="Proteomes" id="UP001280581">
    <property type="component" value="Unassembled WGS sequence"/>
</dbReference>
<evidence type="ECO:0000313" key="2">
    <source>
        <dbReference type="Proteomes" id="UP001280581"/>
    </source>
</evidence>
<protein>
    <recommendedName>
        <fullName evidence="3">Peptidase M61 catalytic domain-containing protein</fullName>
    </recommendedName>
</protein>
<dbReference type="InterPro" id="IPR027268">
    <property type="entry name" value="Peptidase_M4/M1_CTD_sf"/>
</dbReference>
<name>A0AAN6M6W0_9PLEO</name>
<evidence type="ECO:0008006" key="3">
    <source>
        <dbReference type="Google" id="ProtNLM"/>
    </source>
</evidence>